<keyword evidence="2" id="KW-1185">Reference proteome</keyword>
<dbReference type="PANTHER" id="PTHR21629">
    <property type="entry name" value="C6 DOMAIN-CONTAINING PROTEIN"/>
    <property type="match status" value="1"/>
</dbReference>
<reference evidence="1" key="2">
    <citation type="submission" date="2022-06" db="UniProtKB">
        <authorList>
            <consortium name="EnsemblMetazoa"/>
        </authorList>
    </citation>
    <scope>IDENTIFICATION</scope>
    <source>
        <strain evidence="1">PS312</strain>
    </source>
</reference>
<name>A0A2A6BRU2_PRIPA</name>
<dbReference type="PANTHER" id="PTHR21629:SF5">
    <property type="entry name" value="C6 DOMAIN-CONTAINING PROTEIN"/>
    <property type="match status" value="1"/>
</dbReference>
<proteinExistence type="predicted"/>
<reference evidence="2" key="1">
    <citation type="journal article" date="2008" name="Nat. Genet.">
        <title>The Pristionchus pacificus genome provides a unique perspective on nematode lifestyle and parasitism.</title>
        <authorList>
            <person name="Dieterich C."/>
            <person name="Clifton S.W."/>
            <person name="Schuster L.N."/>
            <person name="Chinwalla A."/>
            <person name="Delehaunty K."/>
            <person name="Dinkelacker I."/>
            <person name="Fulton L."/>
            <person name="Fulton R."/>
            <person name="Godfrey J."/>
            <person name="Minx P."/>
            <person name="Mitreva M."/>
            <person name="Roeseler W."/>
            <person name="Tian H."/>
            <person name="Witte H."/>
            <person name="Yang S.P."/>
            <person name="Wilson R.K."/>
            <person name="Sommer R.J."/>
        </authorList>
    </citation>
    <scope>NUCLEOTIDE SEQUENCE [LARGE SCALE GENOMIC DNA]</scope>
    <source>
        <strain evidence="2">PS312</strain>
    </source>
</reference>
<accession>A0A8R1Y9U1</accession>
<dbReference type="InterPro" id="IPR002601">
    <property type="entry name" value="C6_domain"/>
</dbReference>
<dbReference type="SMART" id="SM01048">
    <property type="entry name" value="C6"/>
    <property type="match status" value="13"/>
</dbReference>
<dbReference type="Pfam" id="PF01681">
    <property type="entry name" value="C6"/>
    <property type="match status" value="11"/>
</dbReference>
<evidence type="ECO:0000313" key="2">
    <source>
        <dbReference type="Proteomes" id="UP000005239"/>
    </source>
</evidence>
<sequence>MRIYLLPLFLIAGCTDACIRVAPPAPGMPAAPCKTCAANLIIITQLGAGAKKMDGDSIVTTGACSQRTFTCKGIQATIEFSGAGGALGAVQDGGTGTATYTVTCSADGTKWEADGQTITGVECAAVPPCRDCDPTLITVIEDGPQSSPMEDSTVYDSGCAVRTFTCKGDDPSIAVSTDGGPLAPIDDGGTGTATFVVTCNQGGTGWMSGGDVITSVECMATPLCKKCAMDLITVTDNVGLDAKDMDDDTTVMTGKCSERTFTCMGTDAKISIMTAGGPIAPVTDGGTGTALYTVTCNMDGTGWTAGGQTITTVECSATPACKICAKNLITVTNNVGLDAKDMDDDQTVMTGKCSERTFTCKGKDAKISIMTAGGPIAPVTDGGTGTALYTVTCNMDGTGWTAGGQTITTVECSATPECKMCAKNLITVTNNVGLDAKDMDDDQTVMTGKCSERTFTCKGKDAKISIMTAGGPIAPVTDGGTGTALYTVTCNMDGTGWTAGGQTITTVECSATPECKMCAKNLITVTNNVGLDAKDMDDDQTVMTGKCSERTFTCKGKDAKISIMTAGGPIAPVTDGGTGTALYTVTCNMDGTGWTAGGQTITTVECSATPECKMCAKNLITVTNNVGLDAKDMDDDQTVMTGKCSERTFTCKGKDAKISIMSAGGPIAPVTDGGTGTVLYTVTCNMDGTGWTAGGQTITTVECSATPACKICAKNLITVTNNVGLDAKDMDDDQTVMTGKCSERTFTCKGKDAKISIMTAGGPIAPVTDGGTGTALYTVTCNMDGTGWTTGGQTITTVECSATPECKMCAKNLITVTNNVGLDAKDMDDDQTVMTGKCSERTFTCKGKDAKISIMTAGGPIAPVTDGGTGTALYTVTCNMDGTGWTAGGQTITTVECSATPECKMCAKNLITVTNNVGLDAKDMDDDQTVMTGKCSERTFTCKGKDAKISIMTAGGPIAPVTDGGTDTALYTVTCNMDGTGWTAGGQVITSVQCSATPACKMCAKTLIDITQAGEGGKPMDSDNIVTTGVCAERTFTCKGKSASIDFFENGALIGTFNDDDNDDVTTFTVTCNMDGTGWFIGAQKVTGVECSAEFNALMINRRSACRLCDPTLIMITQNGPDAKMMDMDNTAFDSGCAVRTFTCKGVMASIAVSTAGGPIAPVGDGGTGTATYAVTCNAAGTMWTAGGQTITQVECSATPRPIAPIGDGGTGTATYVVTCNAAGTGWTAGGQTITSVECTATPLCTTCTQNQLMIVQLGAGAQPMTNDAMGMKAGCLTRTLTCTGNLASIEFTFPGGGTGAIYDPPSNVVTELVCAADGSGWQYLGIAVVSAECAYSLNPG</sequence>
<gene>
    <name evidence="1" type="primary">WBGene00093051</name>
</gene>
<dbReference type="Proteomes" id="UP000005239">
    <property type="component" value="Unassembled WGS sequence"/>
</dbReference>
<dbReference type="EnsemblMetazoa" id="PPA03497.1">
    <property type="protein sequence ID" value="PPA03497.1"/>
    <property type="gene ID" value="WBGene00093051"/>
</dbReference>
<evidence type="ECO:0000313" key="1">
    <source>
        <dbReference type="EnsemblMetazoa" id="PPA03497.1"/>
    </source>
</evidence>
<accession>A0A2A6BRU2</accession>
<organism evidence="1 2">
    <name type="scientific">Pristionchus pacificus</name>
    <name type="common">Parasitic nematode worm</name>
    <dbReference type="NCBI Taxonomy" id="54126"/>
    <lineage>
        <taxon>Eukaryota</taxon>
        <taxon>Metazoa</taxon>
        <taxon>Ecdysozoa</taxon>
        <taxon>Nematoda</taxon>
        <taxon>Chromadorea</taxon>
        <taxon>Rhabditida</taxon>
        <taxon>Rhabditina</taxon>
        <taxon>Diplogasteromorpha</taxon>
        <taxon>Diplogasteroidea</taxon>
        <taxon>Neodiplogasteridae</taxon>
        <taxon>Pristionchus</taxon>
    </lineage>
</organism>
<protein>
    <submittedName>
        <fullName evidence="1">Uncharacterized protein</fullName>
    </submittedName>
</protein>